<proteinExistence type="predicted"/>
<accession>A0A2K5J727</accession>
<reference evidence="1" key="1">
    <citation type="submission" date="2025-08" db="UniProtKB">
        <authorList>
            <consortium name="Ensembl"/>
        </authorList>
    </citation>
    <scope>IDENTIFICATION</scope>
</reference>
<protein>
    <submittedName>
        <fullName evidence="1">Uncharacterized protein</fullName>
    </submittedName>
</protein>
<dbReference type="Proteomes" id="UP000233080">
    <property type="component" value="Unassembled WGS sequence"/>
</dbReference>
<name>A0A2K5J727_COLAP</name>
<reference evidence="1" key="2">
    <citation type="submission" date="2025-09" db="UniProtKB">
        <authorList>
            <consortium name="Ensembl"/>
        </authorList>
    </citation>
    <scope>IDENTIFICATION</scope>
</reference>
<dbReference type="Ensembl" id="ENSCANT00000047638.1">
    <property type="protein sequence ID" value="ENSCANP00000024640.1"/>
    <property type="gene ID" value="ENSCANG00000035726.1"/>
</dbReference>
<organism evidence="1 2">
    <name type="scientific">Colobus angolensis palliatus</name>
    <name type="common">Peters' Angolan colobus</name>
    <dbReference type="NCBI Taxonomy" id="336983"/>
    <lineage>
        <taxon>Eukaryota</taxon>
        <taxon>Metazoa</taxon>
        <taxon>Chordata</taxon>
        <taxon>Craniata</taxon>
        <taxon>Vertebrata</taxon>
        <taxon>Euteleostomi</taxon>
        <taxon>Mammalia</taxon>
        <taxon>Eutheria</taxon>
        <taxon>Euarchontoglires</taxon>
        <taxon>Primates</taxon>
        <taxon>Haplorrhini</taxon>
        <taxon>Catarrhini</taxon>
        <taxon>Cercopithecidae</taxon>
        <taxon>Colobinae</taxon>
        <taxon>Colobus</taxon>
    </lineage>
</organism>
<evidence type="ECO:0000313" key="2">
    <source>
        <dbReference type="Proteomes" id="UP000233080"/>
    </source>
</evidence>
<dbReference type="OMA" id="CVIGKWT"/>
<keyword evidence="2" id="KW-1185">Reference proteome</keyword>
<dbReference type="AlphaFoldDB" id="A0A2K5J727"/>
<evidence type="ECO:0000313" key="1">
    <source>
        <dbReference type="Ensembl" id="ENSCANP00000024640.1"/>
    </source>
</evidence>
<sequence length="68" mass="7439">MSALYQITITVSRESVSTSQSRNIGLLTLGQLQNCVIGKWTIIDLLTEHLLGVRHGAICFPWGLPLSS</sequence>